<name>A0ABP7V999_9BACI</name>
<protein>
    <submittedName>
        <fullName evidence="9">Multidrug efflux MFS transporter</fullName>
    </submittedName>
</protein>
<dbReference type="SUPFAM" id="SSF103473">
    <property type="entry name" value="MFS general substrate transporter"/>
    <property type="match status" value="1"/>
</dbReference>
<feature type="transmembrane region" description="Helical" evidence="7">
    <location>
        <begin position="287"/>
        <end position="306"/>
    </location>
</feature>
<feature type="transmembrane region" description="Helical" evidence="7">
    <location>
        <begin position="54"/>
        <end position="75"/>
    </location>
</feature>
<feature type="transmembrane region" description="Helical" evidence="7">
    <location>
        <begin position="87"/>
        <end position="106"/>
    </location>
</feature>
<comment type="subcellular location">
    <subcellularLocation>
        <location evidence="1">Cell membrane</location>
        <topology evidence="1">Multi-pass membrane protein</topology>
    </subcellularLocation>
</comment>
<evidence type="ECO:0000256" key="6">
    <source>
        <dbReference type="ARBA" id="ARBA00023136"/>
    </source>
</evidence>
<feature type="transmembrane region" description="Helical" evidence="7">
    <location>
        <begin position="312"/>
        <end position="336"/>
    </location>
</feature>
<dbReference type="InterPro" id="IPR020846">
    <property type="entry name" value="MFS_dom"/>
</dbReference>
<keyword evidence="10" id="KW-1185">Reference proteome</keyword>
<feature type="transmembrane region" description="Helical" evidence="7">
    <location>
        <begin position="21"/>
        <end position="42"/>
    </location>
</feature>
<keyword evidence="2" id="KW-0813">Transport</keyword>
<feature type="transmembrane region" description="Helical" evidence="7">
    <location>
        <begin position="356"/>
        <end position="373"/>
    </location>
</feature>
<dbReference type="InterPro" id="IPR011701">
    <property type="entry name" value="MFS"/>
</dbReference>
<feature type="domain" description="Major facilitator superfamily (MFS) profile" evidence="8">
    <location>
        <begin position="16"/>
        <end position="403"/>
    </location>
</feature>
<keyword evidence="5 7" id="KW-1133">Transmembrane helix</keyword>
<dbReference type="InterPro" id="IPR001958">
    <property type="entry name" value="Tet-R_TetA/multi-R_MdtG-like"/>
</dbReference>
<dbReference type="PANTHER" id="PTHR43414:SF3">
    <property type="entry name" value="LMO2377 PROTEIN"/>
    <property type="match status" value="1"/>
</dbReference>
<evidence type="ECO:0000259" key="8">
    <source>
        <dbReference type="PROSITE" id="PS50850"/>
    </source>
</evidence>
<evidence type="ECO:0000256" key="7">
    <source>
        <dbReference type="SAM" id="Phobius"/>
    </source>
</evidence>
<dbReference type="PANTHER" id="PTHR43414">
    <property type="entry name" value="MULTIDRUG RESISTANCE PROTEIN MDTG"/>
    <property type="match status" value="1"/>
</dbReference>
<evidence type="ECO:0000256" key="1">
    <source>
        <dbReference type="ARBA" id="ARBA00004651"/>
    </source>
</evidence>
<keyword evidence="3" id="KW-1003">Cell membrane</keyword>
<dbReference type="PRINTS" id="PR01035">
    <property type="entry name" value="TCRTETA"/>
</dbReference>
<feature type="transmembrane region" description="Helical" evidence="7">
    <location>
        <begin position="253"/>
        <end position="275"/>
    </location>
</feature>
<evidence type="ECO:0000256" key="4">
    <source>
        <dbReference type="ARBA" id="ARBA00022692"/>
    </source>
</evidence>
<organism evidence="9 10">
    <name type="scientific">Amphibacillus indicireducens</name>
    <dbReference type="NCBI Taxonomy" id="1076330"/>
    <lineage>
        <taxon>Bacteria</taxon>
        <taxon>Bacillati</taxon>
        <taxon>Bacillota</taxon>
        <taxon>Bacilli</taxon>
        <taxon>Bacillales</taxon>
        <taxon>Bacillaceae</taxon>
        <taxon>Amphibacillus</taxon>
    </lineage>
</organism>
<dbReference type="InterPro" id="IPR036259">
    <property type="entry name" value="MFS_trans_sf"/>
</dbReference>
<dbReference type="PROSITE" id="PS50850">
    <property type="entry name" value="MFS"/>
    <property type="match status" value="1"/>
</dbReference>
<dbReference type="Gene3D" id="1.20.1250.20">
    <property type="entry name" value="MFS general substrate transporter like domains"/>
    <property type="match status" value="2"/>
</dbReference>
<evidence type="ECO:0000256" key="3">
    <source>
        <dbReference type="ARBA" id="ARBA00022475"/>
    </source>
</evidence>
<dbReference type="Pfam" id="PF07690">
    <property type="entry name" value="MFS_1"/>
    <property type="match status" value="1"/>
</dbReference>
<feature type="transmembrane region" description="Helical" evidence="7">
    <location>
        <begin position="169"/>
        <end position="192"/>
    </location>
</feature>
<evidence type="ECO:0000313" key="10">
    <source>
        <dbReference type="Proteomes" id="UP001501734"/>
    </source>
</evidence>
<proteinExistence type="predicted"/>
<evidence type="ECO:0000256" key="5">
    <source>
        <dbReference type="ARBA" id="ARBA00022989"/>
    </source>
</evidence>
<feature type="transmembrane region" description="Helical" evidence="7">
    <location>
        <begin position="379"/>
        <end position="398"/>
    </location>
</feature>
<sequence>MKEGIYIQEEKLIKRNVTIMWIANFFISGSITMVQPFLSLYIDTLGNYSESQIQTWSGLIFSITFVTAFIFSPVWGKIGDRFGRKPILVAFAFGLSLSLFLMGYVTSIFQLFILRMFMGVFTGFVSMSQALISTQTSKRVAGQVLGTLQTGSIVGTLLGPLLGGFLADLFGYSATFIWLSLILVITSFLVAFGVKEFTINEEQYKVNYTSKQVFVHILKHPMLLIVMLMSMIVQIANFSIQPILSLFVGELNGIGHIAFFSGLAFSVTGLGNLLMAQRWGQLGDRLGYIKILTILLFASAIVYFPGGFVTELWQLILLRFFLGLVFGGIIPLRIAYIRQEAPLSMQGEVLGYNTSLRFFGNMIGPILGGFISAQFGYSAVFISTSLLLLFSGALMVVAKRRYPELAANDH</sequence>
<dbReference type="RefSeq" id="WP_425549049.1">
    <property type="nucleotide sequence ID" value="NZ_BAABDL010000031.1"/>
</dbReference>
<keyword evidence="6 7" id="KW-0472">Membrane</keyword>
<comment type="caution">
    <text evidence="9">The sequence shown here is derived from an EMBL/GenBank/DDBJ whole genome shotgun (WGS) entry which is preliminary data.</text>
</comment>
<feature type="transmembrane region" description="Helical" evidence="7">
    <location>
        <begin position="144"/>
        <end position="163"/>
    </location>
</feature>
<feature type="transmembrane region" description="Helical" evidence="7">
    <location>
        <begin position="112"/>
        <end position="132"/>
    </location>
</feature>
<dbReference type="Proteomes" id="UP001501734">
    <property type="component" value="Unassembled WGS sequence"/>
</dbReference>
<gene>
    <name evidence="9" type="ORF">GCM10022410_06110</name>
</gene>
<evidence type="ECO:0000256" key="2">
    <source>
        <dbReference type="ARBA" id="ARBA00022448"/>
    </source>
</evidence>
<feature type="transmembrane region" description="Helical" evidence="7">
    <location>
        <begin position="213"/>
        <end position="233"/>
    </location>
</feature>
<dbReference type="EMBL" id="BAABDL010000031">
    <property type="protein sequence ID" value="GAA4061954.1"/>
    <property type="molecule type" value="Genomic_DNA"/>
</dbReference>
<reference evidence="10" key="1">
    <citation type="journal article" date="2019" name="Int. J. Syst. Evol. Microbiol.">
        <title>The Global Catalogue of Microorganisms (GCM) 10K type strain sequencing project: providing services to taxonomists for standard genome sequencing and annotation.</title>
        <authorList>
            <consortium name="The Broad Institute Genomics Platform"/>
            <consortium name="The Broad Institute Genome Sequencing Center for Infectious Disease"/>
            <person name="Wu L."/>
            <person name="Ma J."/>
        </authorList>
    </citation>
    <scope>NUCLEOTIDE SEQUENCE [LARGE SCALE GENOMIC DNA]</scope>
    <source>
        <strain evidence="10">JCM 17250</strain>
    </source>
</reference>
<accession>A0ABP7V999</accession>
<evidence type="ECO:0000313" key="9">
    <source>
        <dbReference type="EMBL" id="GAA4061954.1"/>
    </source>
</evidence>
<keyword evidence="4 7" id="KW-0812">Transmembrane</keyword>